<evidence type="ECO:0000259" key="13">
    <source>
        <dbReference type="Pfam" id="PF04153"/>
    </source>
</evidence>
<organism evidence="14">
    <name type="scientific">Chlamydomonas leiostraca</name>
    <dbReference type="NCBI Taxonomy" id="1034604"/>
    <lineage>
        <taxon>Eukaryota</taxon>
        <taxon>Viridiplantae</taxon>
        <taxon>Chlorophyta</taxon>
        <taxon>core chlorophytes</taxon>
        <taxon>Chlorophyceae</taxon>
        <taxon>CS clade</taxon>
        <taxon>Chlamydomonadales</taxon>
        <taxon>Chlamydomonadaceae</taxon>
        <taxon>Chlamydomonas</taxon>
    </lineage>
</organism>
<evidence type="ECO:0000259" key="12">
    <source>
        <dbReference type="Pfam" id="PF04065"/>
    </source>
</evidence>
<feature type="compositionally biased region" description="Low complexity" evidence="11">
    <location>
        <begin position="392"/>
        <end position="402"/>
    </location>
</feature>
<evidence type="ECO:0000256" key="8">
    <source>
        <dbReference type="ARBA" id="ARBA00023163"/>
    </source>
</evidence>
<dbReference type="Pfam" id="PF04065">
    <property type="entry name" value="Not3"/>
    <property type="match status" value="1"/>
</dbReference>
<dbReference type="InterPro" id="IPR038635">
    <property type="entry name" value="CCR4-NOT_su2/3/5_C_sf"/>
</dbReference>
<feature type="compositionally biased region" description="Basic and acidic residues" evidence="11">
    <location>
        <begin position="253"/>
        <end position="272"/>
    </location>
</feature>
<feature type="compositionally biased region" description="Low complexity" evidence="11">
    <location>
        <begin position="301"/>
        <end position="315"/>
    </location>
</feature>
<keyword evidence="6" id="KW-0597">Phosphoprotein</keyword>
<evidence type="ECO:0000256" key="11">
    <source>
        <dbReference type="SAM" id="MobiDB-lite"/>
    </source>
</evidence>
<evidence type="ECO:0000256" key="9">
    <source>
        <dbReference type="ARBA" id="ARBA00023242"/>
    </source>
</evidence>
<evidence type="ECO:0000256" key="6">
    <source>
        <dbReference type="ARBA" id="ARBA00022553"/>
    </source>
</evidence>
<dbReference type="GO" id="GO:0006355">
    <property type="term" value="P:regulation of DNA-templated transcription"/>
    <property type="evidence" value="ECO:0007669"/>
    <property type="project" value="InterPro"/>
</dbReference>
<dbReference type="InterPro" id="IPR012270">
    <property type="entry name" value="CCR4-NOT_su3/5"/>
</dbReference>
<evidence type="ECO:0000256" key="4">
    <source>
        <dbReference type="ARBA" id="ARBA00022490"/>
    </source>
</evidence>
<feature type="compositionally biased region" description="Low complexity" evidence="11">
    <location>
        <begin position="410"/>
        <end position="420"/>
    </location>
</feature>
<dbReference type="EMBL" id="HBFB01035919">
    <property type="protein sequence ID" value="CAD8696027.1"/>
    <property type="molecule type" value="Transcribed_RNA"/>
</dbReference>
<evidence type="ECO:0000256" key="2">
    <source>
        <dbReference type="ARBA" id="ARBA00004496"/>
    </source>
</evidence>
<keyword evidence="8 10" id="KW-0804">Transcription</keyword>
<dbReference type="GO" id="GO:0005634">
    <property type="term" value="C:nucleus"/>
    <property type="evidence" value="ECO:0007669"/>
    <property type="project" value="UniProtKB-SubCell"/>
</dbReference>
<evidence type="ECO:0000256" key="10">
    <source>
        <dbReference type="PIRNR" id="PIRNR005290"/>
    </source>
</evidence>
<feature type="region of interest" description="Disordered" evidence="11">
    <location>
        <begin position="101"/>
        <end position="122"/>
    </location>
</feature>
<evidence type="ECO:0000256" key="5">
    <source>
        <dbReference type="ARBA" id="ARBA00022491"/>
    </source>
</evidence>
<comment type="subcellular location">
    <subcellularLocation>
        <location evidence="2 10">Cytoplasm</location>
    </subcellularLocation>
    <subcellularLocation>
        <location evidence="1 10">Nucleus</location>
    </subcellularLocation>
</comment>
<dbReference type="PIRSF" id="PIRSF005290">
    <property type="entry name" value="NOT_su_3_5"/>
    <property type="match status" value="1"/>
</dbReference>
<dbReference type="Pfam" id="PF04153">
    <property type="entry name" value="NOT2_3_5_C"/>
    <property type="match status" value="1"/>
</dbReference>
<feature type="compositionally biased region" description="Pro residues" evidence="11">
    <location>
        <begin position="316"/>
        <end position="327"/>
    </location>
</feature>
<dbReference type="GO" id="GO:0000932">
    <property type="term" value="C:P-body"/>
    <property type="evidence" value="ECO:0007669"/>
    <property type="project" value="UniProtKB-UniRule"/>
</dbReference>
<feature type="domain" description="CCR4-Not complex component Not N-terminal" evidence="12">
    <location>
        <begin position="4"/>
        <end position="225"/>
    </location>
</feature>
<reference evidence="14" key="1">
    <citation type="submission" date="2021-01" db="EMBL/GenBank/DDBJ databases">
        <authorList>
            <person name="Corre E."/>
            <person name="Pelletier E."/>
            <person name="Niang G."/>
            <person name="Scheremetjew M."/>
            <person name="Finn R."/>
            <person name="Kale V."/>
            <person name="Holt S."/>
            <person name="Cochrane G."/>
            <person name="Meng A."/>
            <person name="Brown T."/>
            <person name="Cohen L."/>
        </authorList>
    </citation>
    <scope>NUCLEOTIDE SEQUENCE</scope>
    <source>
        <strain evidence="14">SAG 11-49</strain>
    </source>
</reference>
<dbReference type="Gene3D" id="2.30.30.1020">
    <property type="entry name" value="CCR4-NOT complex subunit 2/3/5, C-terminal domain"/>
    <property type="match status" value="1"/>
</dbReference>
<feature type="compositionally biased region" description="Low complexity" evidence="11">
    <location>
        <begin position="328"/>
        <end position="368"/>
    </location>
</feature>
<evidence type="ECO:0000256" key="7">
    <source>
        <dbReference type="ARBA" id="ARBA00023015"/>
    </source>
</evidence>
<dbReference type="InterPro" id="IPR007282">
    <property type="entry name" value="NOT2/3/5_C"/>
</dbReference>
<name>A0A7S0X1F1_9CHLO</name>
<evidence type="ECO:0008006" key="15">
    <source>
        <dbReference type="Google" id="ProtNLM"/>
    </source>
</evidence>
<keyword evidence="7 10" id="KW-0805">Transcription regulation</keyword>
<keyword evidence="4 10" id="KW-0963">Cytoplasm</keyword>
<gene>
    <name evidence="14" type="ORF">CLEI1391_LOCUS20214</name>
</gene>
<dbReference type="GO" id="GO:0030015">
    <property type="term" value="C:CCR4-NOT core complex"/>
    <property type="evidence" value="ECO:0007669"/>
    <property type="project" value="UniProtKB-UniRule"/>
</dbReference>
<protein>
    <recommendedName>
        <fullName evidence="15">CCR4-NOT transcription complex subunit 3</fullName>
    </recommendedName>
</protein>
<accession>A0A7S0X1F1</accession>
<feature type="region of interest" description="Disordered" evidence="11">
    <location>
        <begin position="236"/>
        <end position="436"/>
    </location>
</feature>
<evidence type="ECO:0000313" key="14">
    <source>
        <dbReference type="EMBL" id="CAD8696027.1"/>
    </source>
</evidence>
<feature type="compositionally biased region" description="Basic and acidic residues" evidence="11">
    <location>
        <begin position="110"/>
        <end position="122"/>
    </location>
</feature>
<keyword evidence="5 10" id="KW-0678">Repressor</keyword>
<feature type="domain" description="NOT2/NOT3/NOT5 C-terminal" evidence="13">
    <location>
        <begin position="571"/>
        <end position="701"/>
    </location>
</feature>
<dbReference type="InterPro" id="IPR040168">
    <property type="entry name" value="Not2/3/5"/>
</dbReference>
<keyword evidence="9 10" id="KW-0539">Nucleus</keyword>
<sequence length="709" mass="76063">MAAERKLKGEIDRTLKKVQEGQELFEELWQQVHECDNSNQREKLEGELKKEIKKLQRLREQIKAWIAGADIKDKQPLMDARKSIEKDMERFKVCEREMKMAGRAGAPKAADPKEKAKDDAREWVNNSVESLTAKVEEFEYEMEELQGSVKKKQKPPPRLLELEEVVTRHKDHIGRLEKVLRCIDNETIQPDELENLRSDMDSYLSGEGEEQGMDFSVVDTMYEDLLDRLEAVDQAAPAASAMATGHGKHSKAKDKEEAEREREREKENERQRAAAAAAKAQLIAQGNNNIRLNDEDDTGTRKAGATTTKAAAPVAATPPPPPPPPPAAAAATTSAAAAPRAGAQTPVKAAEPPAAASTADTAAAAAAPAAPPAPSGTAPSTPRNILGGVVDAGPPGMGTPAARPGPPGMAPGSQAPAAARPGPPGPAVAPAAPSTTGPGAWLSVAGAGPAVAAPGAAAPGAAPGQDGFGARNFVQRLQAGAGAVAPSPAGTPAGKAVGKDDKAGADNGLGPGVDALITSAKSMSLDDAAAVRSGAAAAVGPLPQDLQLNPAQPVFNAAAARQILEAAYMRAMPQQSDTDWRRYRPRHPVSVPPSYPRAPHEVIDNPALFRKVDPECLFFAFYFQPDTYAQYLAAHELKRQSWRFHKHHNAWFQRFTEPTVTSEEYEQGAYVYFDYNIVHDDLQTGWCYRRKEAFTFRYDALEDELRVTS</sequence>
<dbReference type="AlphaFoldDB" id="A0A7S0X1F1"/>
<evidence type="ECO:0000256" key="3">
    <source>
        <dbReference type="ARBA" id="ARBA00007682"/>
    </source>
</evidence>
<comment type="similarity">
    <text evidence="3 10">Belongs to the CNOT2/3/5 family.</text>
</comment>
<evidence type="ECO:0000256" key="1">
    <source>
        <dbReference type="ARBA" id="ARBA00004123"/>
    </source>
</evidence>
<dbReference type="PANTHER" id="PTHR23326">
    <property type="entry name" value="CCR4 NOT-RELATED"/>
    <property type="match status" value="1"/>
</dbReference>
<dbReference type="InterPro" id="IPR007207">
    <property type="entry name" value="Not_N"/>
</dbReference>
<proteinExistence type="inferred from homology"/>